<feature type="domain" description="EF-hand" evidence="1">
    <location>
        <begin position="91"/>
        <end position="126"/>
    </location>
</feature>
<dbReference type="Gene3D" id="1.10.238.10">
    <property type="entry name" value="EF-hand"/>
    <property type="match status" value="2"/>
</dbReference>
<dbReference type="EMBL" id="LR899012">
    <property type="protein sequence ID" value="CAD7087918.1"/>
    <property type="molecule type" value="Genomic_DNA"/>
</dbReference>
<protein>
    <recommendedName>
        <fullName evidence="1">EF-hand domain-containing protein</fullName>
    </recommendedName>
</protein>
<dbReference type="PROSITE" id="PS50222">
    <property type="entry name" value="EF_HAND_2"/>
    <property type="match status" value="1"/>
</dbReference>
<dbReference type="OrthoDB" id="10260307at2759"/>
<dbReference type="PANTHER" id="PTHR46763:SF1">
    <property type="entry name" value="DYNEIN REGULATORY COMPLEX PROTEIN 8"/>
    <property type="match status" value="1"/>
</dbReference>
<proteinExistence type="predicted"/>
<dbReference type="Proteomes" id="UP000594454">
    <property type="component" value="Chromosome 4"/>
</dbReference>
<organism evidence="2 3">
    <name type="scientific">Hermetia illucens</name>
    <name type="common">Black soldier fly</name>
    <dbReference type="NCBI Taxonomy" id="343691"/>
    <lineage>
        <taxon>Eukaryota</taxon>
        <taxon>Metazoa</taxon>
        <taxon>Ecdysozoa</taxon>
        <taxon>Arthropoda</taxon>
        <taxon>Hexapoda</taxon>
        <taxon>Insecta</taxon>
        <taxon>Pterygota</taxon>
        <taxon>Neoptera</taxon>
        <taxon>Endopterygota</taxon>
        <taxon>Diptera</taxon>
        <taxon>Brachycera</taxon>
        <taxon>Stratiomyomorpha</taxon>
        <taxon>Stratiomyidae</taxon>
        <taxon>Hermetiinae</taxon>
        <taxon>Hermetia</taxon>
    </lineage>
</organism>
<gene>
    <name evidence="2" type="ORF">HERILL_LOCUS10590</name>
</gene>
<evidence type="ECO:0000259" key="1">
    <source>
        <dbReference type="PROSITE" id="PS50222"/>
    </source>
</evidence>
<dbReference type="InterPro" id="IPR011992">
    <property type="entry name" value="EF-hand-dom_pair"/>
</dbReference>
<dbReference type="SUPFAM" id="SSF47473">
    <property type="entry name" value="EF-hand"/>
    <property type="match status" value="1"/>
</dbReference>
<dbReference type="GO" id="GO:0005509">
    <property type="term" value="F:calcium ion binding"/>
    <property type="evidence" value="ECO:0007669"/>
    <property type="project" value="InterPro"/>
</dbReference>
<evidence type="ECO:0000313" key="3">
    <source>
        <dbReference type="Proteomes" id="UP000594454"/>
    </source>
</evidence>
<dbReference type="InterPro" id="IPR002048">
    <property type="entry name" value="EF_hand_dom"/>
</dbReference>
<dbReference type="AlphaFoldDB" id="A0A7R8YWH2"/>
<name>A0A7R8YWH2_HERIL</name>
<reference evidence="2 3" key="1">
    <citation type="submission" date="2020-11" db="EMBL/GenBank/DDBJ databases">
        <authorList>
            <person name="Wallbank WR R."/>
            <person name="Pardo Diaz C."/>
            <person name="Kozak K."/>
            <person name="Martin S."/>
            <person name="Jiggins C."/>
            <person name="Moest M."/>
            <person name="Warren A I."/>
            <person name="Generalovic N T."/>
            <person name="Byers J.R.P. K."/>
            <person name="Montejo-Kovacevich G."/>
            <person name="Yen C E."/>
        </authorList>
    </citation>
    <scope>NUCLEOTIDE SEQUENCE [LARGE SCALE GENOMIC DNA]</scope>
</reference>
<dbReference type="PANTHER" id="PTHR46763">
    <property type="entry name" value="DYNEIN REGULATORY COMPLEX PROTEIN 8"/>
    <property type="match status" value="1"/>
</dbReference>
<evidence type="ECO:0000313" key="2">
    <source>
        <dbReference type="EMBL" id="CAD7087918.1"/>
    </source>
</evidence>
<dbReference type="InParanoid" id="A0A7R8YWH2"/>
<dbReference type="FunCoup" id="A0A7R8YWH2">
    <property type="interactions" value="108"/>
</dbReference>
<dbReference type="FunFam" id="1.10.238.10:FF:000001">
    <property type="entry name" value="Calmodulin 1"/>
    <property type="match status" value="1"/>
</dbReference>
<accession>A0A7R8YWH2</accession>
<sequence>MDEYDIPVPITNDLERRVADAFLIFDHHGNKTVDVREIGTILRFLGCVPTEDEINEIISATEFEDSNGTIHLSKFLPHVCQLLLERKMEPASPEKLLEAFHVLDPEEKGFLTKEELSTAMMEEGEPFTQACSFLFFSHILDIHT</sequence>
<keyword evidence="3" id="KW-1185">Reference proteome</keyword>